<proteinExistence type="predicted"/>
<sequence length="188" mass="19681">MRRLLFSTAVLLASPALAERIETTARVTDVTVYPWGAGVTREAALDLPAGAHELVIPGIPQGIDPASLRIVAQGAVIGATGFQQERALPQAPAKSPQLRTAEDEVRRLQAALAERDAGVAEIKARAEAAKDTIAFLMNLAESDLAGGGDIATLTRTVAEQLLQARQTAIRAGLEAAAADVGREELAEE</sequence>
<accession>A0A3D8PG43</accession>
<evidence type="ECO:0000256" key="1">
    <source>
        <dbReference type="SAM" id="SignalP"/>
    </source>
</evidence>
<evidence type="ECO:0000259" key="2">
    <source>
        <dbReference type="Pfam" id="PF13600"/>
    </source>
</evidence>
<name>A0A3D8PG43_9RHOB</name>
<dbReference type="EMBL" id="QFCQ01000012">
    <property type="protein sequence ID" value="RDW14218.1"/>
    <property type="molecule type" value="Genomic_DNA"/>
</dbReference>
<evidence type="ECO:0000313" key="4">
    <source>
        <dbReference type="Proteomes" id="UP000256679"/>
    </source>
</evidence>
<dbReference type="PANTHER" id="PTHR31005">
    <property type="entry name" value="DUF4139 DOMAIN-CONTAINING PROTEIN"/>
    <property type="match status" value="1"/>
</dbReference>
<dbReference type="PANTHER" id="PTHR31005:SF8">
    <property type="entry name" value="DUF4139 DOMAIN-CONTAINING PROTEIN"/>
    <property type="match status" value="1"/>
</dbReference>
<dbReference type="Pfam" id="PF13600">
    <property type="entry name" value="DUF4140"/>
    <property type="match status" value="1"/>
</dbReference>
<feature type="non-terminal residue" evidence="3">
    <location>
        <position position="188"/>
    </location>
</feature>
<dbReference type="RefSeq" id="WP_115754821.1">
    <property type="nucleotide sequence ID" value="NZ_QFCQ01000012.1"/>
</dbReference>
<gene>
    <name evidence="3" type="ORF">DIE28_04060</name>
</gene>
<protein>
    <recommendedName>
        <fullName evidence="2">DUF4140 domain-containing protein</fullName>
    </recommendedName>
</protein>
<comment type="caution">
    <text evidence="3">The sequence shown here is derived from an EMBL/GenBank/DDBJ whole genome shotgun (WGS) entry which is preliminary data.</text>
</comment>
<keyword evidence="1" id="KW-0732">Signal</keyword>
<reference evidence="3 4" key="1">
    <citation type="submission" date="2018-05" db="EMBL/GenBank/DDBJ databases">
        <title>Whole genome sequencing of Paracoccus thiocyanatus SST.</title>
        <authorList>
            <person name="Ghosh W."/>
            <person name="Rameez M.J."/>
            <person name="Roy C."/>
        </authorList>
    </citation>
    <scope>NUCLEOTIDE SEQUENCE [LARGE SCALE GENOMIC DNA]</scope>
    <source>
        <strain evidence="3 4">SST</strain>
    </source>
</reference>
<feature type="signal peptide" evidence="1">
    <location>
        <begin position="1"/>
        <end position="18"/>
    </location>
</feature>
<organism evidence="3 4">
    <name type="scientific">Paracoccus thiocyanatus</name>
    <dbReference type="NCBI Taxonomy" id="34006"/>
    <lineage>
        <taxon>Bacteria</taxon>
        <taxon>Pseudomonadati</taxon>
        <taxon>Pseudomonadota</taxon>
        <taxon>Alphaproteobacteria</taxon>
        <taxon>Rhodobacterales</taxon>
        <taxon>Paracoccaceae</taxon>
        <taxon>Paracoccus</taxon>
    </lineage>
</organism>
<dbReference type="InterPro" id="IPR011935">
    <property type="entry name" value="CHP02231"/>
</dbReference>
<evidence type="ECO:0000313" key="3">
    <source>
        <dbReference type="EMBL" id="RDW14218.1"/>
    </source>
</evidence>
<dbReference type="Proteomes" id="UP000256679">
    <property type="component" value="Unassembled WGS sequence"/>
</dbReference>
<feature type="domain" description="DUF4140" evidence="2">
    <location>
        <begin position="30"/>
        <end position="136"/>
    </location>
</feature>
<dbReference type="AlphaFoldDB" id="A0A3D8PG43"/>
<keyword evidence="4" id="KW-1185">Reference proteome</keyword>
<feature type="chain" id="PRO_5017551192" description="DUF4140 domain-containing protein" evidence="1">
    <location>
        <begin position="19"/>
        <end position="188"/>
    </location>
</feature>
<dbReference type="InterPro" id="IPR025554">
    <property type="entry name" value="DUF4140"/>
</dbReference>